<organism evidence="1 2">
    <name type="scientific">Dryococelus australis</name>
    <dbReference type="NCBI Taxonomy" id="614101"/>
    <lineage>
        <taxon>Eukaryota</taxon>
        <taxon>Metazoa</taxon>
        <taxon>Ecdysozoa</taxon>
        <taxon>Arthropoda</taxon>
        <taxon>Hexapoda</taxon>
        <taxon>Insecta</taxon>
        <taxon>Pterygota</taxon>
        <taxon>Neoptera</taxon>
        <taxon>Polyneoptera</taxon>
        <taxon>Phasmatodea</taxon>
        <taxon>Verophasmatodea</taxon>
        <taxon>Anareolatae</taxon>
        <taxon>Phasmatidae</taxon>
        <taxon>Eurycanthinae</taxon>
        <taxon>Dryococelus</taxon>
    </lineage>
</organism>
<accession>A0ABQ9H719</accession>
<name>A0ABQ9H719_9NEOP</name>
<dbReference type="EMBL" id="JARBHB010000007">
    <property type="protein sequence ID" value="KAJ8880089.1"/>
    <property type="molecule type" value="Genomic_DNA"/>
</dbReference>
<evidence type="ECO:0008006" key="3">
    <source>
        <dbReference type="Google" id="ProtNLM"/>
    </source>
</evidence>
<evidence type="ECO:0000313" key="2">
    <source>
        <dbReference type="Proteomes" id="UP001159363"/>
    </source>
</evidence>
<reference evidence="1 2" key="1">
    <citation type="submission" date="2023-02" db="EMBL/GenBank/DDBJ databases">
        <title>LHISI_Scaffold_Assembly.</title>
        <authorList>
            <person name="Stuart O.P."/>
            <person name="Cleave R."/>
            <person name="Magrath M.J.L."/>
            <person name="Mikheyev A.S."/>
        </authorList>
    </citation>
    <scope>NUCLEOTIDE SEQUENCE [LARGE SCALE GENOMIC DNA]</scope>
    <source>
        <strain evidence="1">Daus_M_001</strain>
        <tissue evidence="1">Leg muscle</tissue>
    </source>
</reference>
<proteinExistence type="predicted"/>
<protein>
    <recommendedName>
        <fullName evidence="3">DDE Tnp4 domain-containing protein</fullName>
    </recommendedName>
</protein>
<evidence type="ECO:0000313" key="1">
    <source>
        <dbReference type="EMBL" id="KAJ8880089.1"/>
    </source>
</evidence>
<comment type="caution">
    <text evidence="1">The sequence shown here is derived from an EMBL/GenBank/DDBJ whole genome shotgun (WGS) entry which is preliminary data.</text>
</comment>
<dbReference type="Proteomes" id="UP001159363">
    <property type="component" value="Chromosome 6"/>
</dbReference>
<sequence>MILATALRAKHATAETCNVIWDVMVSRVFCRLATETWIAFSKEFQDIWNFPHCIGAIDGRHVVVQAFCGAWSQYDNDKASDSIVLLAVSDARYTFLTVDIGAPRRCSDGGILKAPSLGKRLEEATIGIPPPQPLPEMSNCKSLQLAARHYVSPQLIDSEDMCGKSSPGSGELK</sequence>
<keyword evidence="2" id="KW-1185">Reference proteome</keyword>
<gene>
    <name evidence="1" type="ORF">PR048_020712</name>
</gene>